<keyword evidence="3" id="KW-0804">Transcription</keyword>
<dbReference type="InterPro" id="IPR003313">
    <property type="entry name" value="AraC-bd"/>
</dbReference>
<dbReference type="EMBL" id="RQYT01000003">
    <property type="protein sequence ID" value="RRD50964.1"/>
    <property type="molecule type" value="Genomic_DNA"/>
</dbReference>
<accession>A0A3P1WWD4</accession>
<dbReference type="PROSITE" id="PS01124">
    <property type="entry name" value="HTH_ARAC_FAMILY_2"/>
    <property type="match status" value="1"/>
</dbReference>
<feature type="region of interest" description="Disordered" evidence="4">
    <location>
        <begin position="1"/>
        <end position="26"/>
    </location>
</feature>
<dbReference type="PANTHER" id="PTHR11019">
    <property type="entry name" value="HTH-TYPE TRANSCRIPTIONAL REGULATOR NIMR"/>
    <property type="match status" value="1"/>
</dbReference>
<dbReference type="InterPro" id="IPR018060">
    <property type="entry name" value="HTH_AraC"/>
</dbReference>
<dbReference type="Proteomes" id="UP000280935">
    <property type="component" value="Unassembled WGS sequence"/>
</dbReference>
<dbReference type="RefSeq" id="WP_125226912.1">
    <property type="nucleotide sequence ID" value="NZ_RQYT01000003.1"/>
</dbReference>
<protein>
    <submittedName>
        <fullName evidence="6">AraC family transcriptional regulator</fullName>
    </submittedName>
</protein>
<evidence type="ECO:0000259" key="5">
    <source>
        <dbReference type="PROSITE" id="PS01124"/>
    </source>
</evidence>
<comment type="caution">
    <text evidence="6">The sequence shown here is derived from an EMBL/GenBank/DDBJ whole genome shotgun (WGS) entry which is preliminary data.</text>
</comment>
<evidence type="ECO:0000256" key="2">
    <source>
        <dbReference type="ARBA" id="ARBA00023125"/>
    </source>
</evidence>
<dbReference type="AlphaFoldDB" id="A0A3P1WWD4"/>
<keyword evidence="1" id="KW-0805">Transcription regulation</keyword>
<keyword evidence="2" id="KW-0238">DNA-binding</keyword>
<dbReference type="InterPro" id="IPR009057">
    <property type="entry name" value="Homeodomain-like_sf"/>
</dbReference>
<dbReference type="SMART" id="SM00342">
    <property type="entry name" value="HTH_ARAC"/>
    <property type="match status" value="1"/>
</dbReference>
<name>A0A3P1WWD4_9ACTN</name>
<proteinExistence type="predicted"/>
<reference evidence="6 7" key="1">
    <citation type="submission" date="2018-11" db="EMBL/GenBank/DDBJ databases">
        <title>Genomes From Bacteria Associated with the Canine Oral Cavity: a Test Case for Automated Genome-Based Taxonomic Assignment.</title>
        <authorList>
            <person name="Coil D.A."/>
            <person name="Jospin G."/>
            <person name="Darling A.E."/>
            <person name="Wallis C."/>
            <person name="Davis I.J."/>
            <person name="Harris S."/>
            <person name="Eisen J.A."/>
            <person name="Holcombe L.J."/>
            <person name="O'Flynn C."/>
        </authorList>
    </citation>
    <scope>NUCLEOTIDE SEQUENCE [LARGE SCALE GENOMIC DNA]</scope>
    <source>
        <strain evidence="6 7">OH2822_COT-296</strain>
    </source>
</reference>
<organism evidence="6 7">
    <name type="scientific">Arachnia propionica</name>
    <dbReference type="NCBI Taxonomy" id="1750"/>
    <lineage>
        <taxon>Bacteria</taxon>
        <taxon>Bacillati</taxon>
        <taxon>Actinomycetota</taxon>
        <taxon>Actinomycetes</taxon>
        <taxon>Propionibacteriales</taxon>
        <taxon>Propionibacteriaceae</taxon>
        <taxon>Arachnia</taxon>
    </lineage>
</organism>
<sequence>MPQGTVPVHAENDPLPPGSRVASHHHDVDQLTWPQHGGASIRLEDQWWRIDQGHLVWIPAHTEHEIRTEGADALLSLYVDPALRPSGDRWLRPLALPVDELTAQVLRHLCLRERSPERRLLALGLVRDILEHSEESRSVLALPRHPAARTVAEAILADPADPRTLTDWATALGVSSKTLLRAFRHDTGVTFAQWRTRARTHEATRLLDEGWTVQDVAAAVGYATSTGFIKAYRSIHRTTPARHAARQRRRPSGEA</sequence>
<dbReference type="PANTHER" id="PTHR11019:SF199">
    <property type="entry name" value="HTH-TYPE TRANSCRIPTIONAL REGULATOR NIMR"/>
    <property type="match status" value="1"/>
</dbReference>
<gene>
    <name evidence="6" type="ORF">EII35_02640</name>
</gene>
<dbReference type="SUPFAM" id="SSF46689">
    <property type="entry name" value="Homeodomain-like"/>
    <property type="match status" value="1"/>
</dbReference>
<dbReference type="Pfam" id="PF12833">
    <property type="entry name" value="HTH_18"/>
    <property type="match status" value="1"/>
</dbReference>
<dbReference type="Gene3D" id="1.10.10.60">
    <property type="entry name" value="Homeodomain-like"/>
    <property type="match status" value="1"/>
</dbReference>
<evidence type="ECO:0000256" key="1">
    <source>
        <dbReference type="ARBA" id="ARBA00023015"/>
    </source>
</evidence>
<evidence type="ECO:0000256" key="3">
    <source>
        <dbReference type="ARBA" id="ARBA00023163"/>
    </source>
</evidence>
<dbReference type="OrthoDB" id="2039152at2"/>
<evidence type="ECO:0000313" key="7">
    <source>
        <dbReference type="Proteomes" id="UP000280935"/>
    </source>
</evidence>
<evidence type="ECO:0000313" key="6">
    <source>
        <dbReference type="EMBL" id="RRD50964.1"/>
    </source>
</evidence>
<dbReference type="SUPFAM" id="SSF51182">
    <property type="entry name" value="RmlC-like cupins"/>
    <property type="match status" value="1"/>
</dbReference>
<feature type="domain" description="HTH araC/xylS-type" evidence="5">
    <location>
        <begin position="149"/>
        <end position="246"/>
    </location>
</feature>
<dbReference type="Pfam" id="PF02311">
    <property type="entry name" value="AraC_binding"/>
    <property type="match status" value="1"/>
</dbReference>
<dbReference type="Gene3D" id="2.60.120.10">
    <property type="entry name" value="Jelly Rolls"/>
    <property type="match status" value="1"/>
</dbReference>
<evidence type="ECO:0000256" key="4">
    <source>
        <dbReference type="SAM" id="MobiDB-lite"/>
    </source>
</evidence>
<dbReference type="GO" id="GO:0043565">
    <property type="term" value="F:sequence-specific DNA binding"/>
    <property type="evidence" value="ECO:0007669"/>
    <property type="project" value="InterPro"/>
</dbReference>
<dbReference type="InterPro" id="IPR011051">
    <property type="entry name" value="RmlC_Cupin_sf"/>
</dbReference>
<dbReference type="InterPro" id="IPR014710">
    <property type="entry name" value="RmlC-like_jellyroll"/>
</dbReference>
<dbReference type="GO" id="GO:0003700">
    <property type="term" value="F:DNA-binding transcription factor activity"/>
    <property type="evidence" value="ECO:0007669"/>
    <property type="project" value="InterPro"/>
</dbReference>